<comment type="caution">
    <text evidence="1">The sequence shown here is derived from an EMBL/GenBank/DDBJ whole genome shotgun (WGS) entry which is preliminary data.</text>
</comment>
<name>A0A090YZZ9_9BACI</name>
<dbReference type="PATRIC" id="fig|1405.8.peg.4723"/>
<dbReference type="Proteomes" id="UP000264294">
    <property type="component" value="Unassembled WGS sequence"/>
</dbReference>
<gene>
    <name evidence="2" type="ORF">D0U04_17890</name>
    <name evidence="1" type="ORF">DJ93_4586</name>
</gene>
<evidence type="ECO:0000313" key="1">
    <source>
        <dbReference type="EMBL" id="KFN03957.1"/>
    </source>
</evidence>
<evidence type="ECO:0000313" key="2">
    <source>
        <dbReference type="EMBL" id="RFT65631.1"/>
    </source>
</evidence>
<keyword evidence="4" id="KW-1185">Reference proteome</keyword>
<reference evidence="1 3" key="1">
    <citation type="submission" date="2014-04" db="EMBL/GenBank/DDBJ databases">
        <authorList>
            <person name="Bishop-Lilly K.A."/>
            <person name="Broomall S.M."/>
            <person name="Chain P.S."/>
            <person name="Chertkov O."/>
            <person name="Coyne S.R."/>
            <person name="Daligault H.E."/>
            <person name="Davenport K.W."/>
            <person name="Erkkila T."/>
            <person name="Frey K.G."/>
            <person name="Gibbons H.S."/>
            <person name="Gu W."/>
            <person name="Jaissle J."/>
            <person name="Johnson S.L."/>
            <person name="Koroleva G.I."/>
            <person name="Ladner J.T."/>
            <person name="Lo C.-C."/>
            <person name="Minogue T.D."/>
            <person name="Munk C."/>
            <person name="Palacios G.F."/>
            <person name="Redden C.L."/>
            <person name="Rosenzweig C.N."/>
            <person name="Scholz M.B."/>
            <person name="Teshima H."/>
            <person name="Xu Y."/>
        </authorList>
    </citation>
    <scope>NUCLEOTIDE SEQUENCE [LARGE SCALE GENOMIC DNA]</scope>
    <source>
        <strain evidence="1 3">BHP</strain>
    </source>
</reference>
<evidence type="ECO:0000313" key="3">
    <source>
        <dbReference type="Proteomes" id="UP000029389"/>
    </source>
</evidence>
<dbReference type="EMBL" id="QVOD01000023">
    <property type="protein sequence ID" value="RFT65631.1"/>
    <property type="molecule type" value="Genomic_DNA"/>
</dbReference>
<accession>A0A090YZZ9</accession>
<organism evidence="1 3">
    <name type="scientific">Bacillus clarus</name>
    <dbReference type="NCBI Taxonomy" id="2338372"/>
    <lineage>
        <taxon>Bacteria</taxon>
        <taxon>Bacillati</taxon>
        <taxon>Bacillota</taxon>
        <taxon>Bacilli</taxon>
        <taxon>Bacillales</taxon>
        <taxon>Bacillaceae</taxon>
        <taxon>Bacillus</taxon>
        <taxon>Bacillus cereus group</taxon>
    </lineage>
</organism>
<sequence length="81" mass="9669">MYIRDLYCIHTESNNNYAIHLFDRNQTEYIFTLNLIEEEANHIQIIIMEDEDSSFNKEGLVCNLLHHTSVSLTKWIDTETY</sequence>
<dbReference type="RefSeq" id="WP_042983450.1">
    <property type="nucleotide sequence ID" value="NZ_JMQC01000008.1"/>
</dbReference>
<proteinExistence type="predicted"/>
<reference evidence="2 4" key="2">
    <citation type="submission" date="2018-08" db="EMBL/GenBank/DDBJ databases">
        <title>Bacillus clarus sp. nov. strain PS00077A.</title>
        <authorList>
            <person name="Mendez Acevedo M."/>
            <person name="Carroll L."/>
            <person name="Mukherjee M."/>
            <person name="Wiedmann M."/>
            <person name="Kovac J."/>
        </authorList>
    </citation>
    <scope>NUCLEOTIDE SEQUENCE [LARGE SCALE GENOMIC DNA]</scope>
    <source>
        <strain evidence="2 4">PS00077A</strain>
    </source>
</reference>
<dbReference type="AlphaFoldDB" id="A0A090YZZ9"/>
<evidence type="ECO:0000313" key="4">
    <source>
        <dbReference type="Proteomes" id="UP000264294"/>
    </source>
</evidence>
<dbReference type="Proteomes" id="UP000029389">
    <property type="component" value="Unassembled WGS sequence"/>
</dbReference>
<dbReference type="EMBL" id="JMQC01000008">
    <property type="protein sequence ID" value="KFN03957.1"/>
    <property type="molecule type" value="Genomic_DNA"/>
</dbReference>
<protein>
    <submittedName>
        <fullName evidence="1">Uncharacterized protein</fullName>
    </submittedName>
</protein>